<sequence length="340" mass="36111">MSPSISALPGLPAPLDEAPTSRLPAGPLPPGPRMNAWHRTGAVADEPHRGVREVVDALWHPGRFHRSADGLSTRIRQRPVPSAGACYPVQTHLIDGAGTHWAVDHEEGSFRRRDLAADRADGWPSPAAHDGIARVVFTVLPGRSFGRYRHRAWPLWIADAAYAVAGVLFLLGVQAGPVEVGPSTRLRSLLGVPRATDADAWIRRGLAPEIPLAAIEIPLDPVPDPAARRALGARRSPATAEFGARIGGTPAPAIERIARASGQAWVRGATEVRSWSVPITAPSTVVDAALWSAHLDAARLCYEAALLGDRGTRPVSGFSATGDRWILHALAFLDSPGGAR</sequence>
<dbReference type="EMBL" id="BJNQ01000018">
    <property type="protein sequence ID" value="GEC76313.1"/>
    <property type="molecule type" value="Genomic_DNA"/>
</dbReference>
<evidence type="ECO:0000313" key="2">
    <source>
        <dbReference type="EMBL" id="GEC76313.1"/>
    </source>
</evidence>
<dbReference type="Gene3D" id="3.40.109.10">
    <property type="entry name" value="NADH Oxidase"/>
    <property type="match status" value="1"/>
</dbReference>
<reference evidence="2 3" key="1">
    <citation type="submission" date="2019-06" db="EMBL/GenBank/DDBJ databases">
        <title>Whole genome shotgun sequence of Microbacterium liquefaciens NBRC 15037.</title>
        <authorList>
            <person name="Hosoyama A."/>
            <person name="Uohara A."/>
            <person name="Ohji S."/>
            <person name="Ichikawa N."/>
        </authorList>
    </citation>
    <scope>NUCLEOTIDE SEQUENCE [LARGE SCALE GENOMIC DNA]</scope>
    <source>
        <strain evidence="2 3">NBRC 15037</strain>
    </source>
</reference>
<gene>
    <name evidence="2" type="ORF">MLI01_24580</name>
</gene>
<name>A0A4Y4BCD7_MICMQ</name>
<dbReference type="InterPro" id="IPR000415">
    <property type="entry name" value="Nitroreductase-like"/>
</dbReference>
<comment type="caution">
    <text evidence="2">The sequence shown here is derived from an EMBL/GenBank/DDBJ whole genome shotgun (WGS) entry which is preliminary data.</text>
</comment>
<proteinExistence type="predicted"/>
<dbReference type="GO" id="GO:0016491">
    <property type="term" value="F:oxidoreductase activity"/>
    <property type="evidence" value="ECO:0007669"/>
    <property type="project" value="InterPro"/>
</dbReference>
<dbReference type="AlphaFoldDB" id="A0A4Y4BCD7"/>
<evidence type="ECO:0000313" key="3">
    <source>
        <dbReference type="Proteomes" id="UP000317410"/>
    </source>
</evidence>
<organism evidence="2 3">
    <name type="scientific">Microbacterium maritypicum</name>
    <name type="common">Microbacterium liquefaciens</name>
    <dbReference type="NCBI Taxonomy" id="33918"/>
    <lineage>
        <taxon>Bacteria</taxon>
        <taxon>Bacillati</taxon>
        <taxon>Actinomycetota</taxon>
        <taxon>Actinomycetes</taxon>
        <taxon>Micrococcales</taxon>
        <taxon>Microbacteriaceae</taxon>
        <taxon>Microbacterium</taxon>
    </lineage>
</organism>
<accession>A0A4Y4BCD7</accession>
<dbReference type="Proteomes" id="UP000317410">
    <property type="component" value="Unassembled WGS sequence"/>
</dbReference>
<evidence type="ECO:0000256" key="1">
    <source>
        <dbReference type="SAM" id="MobiDB-lite"/>
    </source>
</evidence>
<feature type="region of interest" description="Disordered" evidence="1">
    <location>
        <begin position="1"/>
        <end position="31"/>
    </location>
</feature>
<dbReference type="RefSeq" id="WP_141387246.1">
    <property type="nucleotide sequence ID" value="NZ_BJNQ01000018.1"/>
</dbReference>
<protein>
    <submittedName>
        <fullName evidence="2">Uncharacterized protein</fullName>
    </submittedName>
</protein>